<keyword evidence="2" id="KW-1185">Reference proteome</keyword>
<dbReference type="Proteomes" id="UP000606115">
    <property type="component" value="Unassembled WGS sequence"/>
</dbReference>
<reference evidence="2" key="1">
    <citation type="journal article" date="2019" name="Int. J. Syst. Evol. Microbiol.">
        <title>The Global Catalogue of Microorganisms (GCM) 10K type strain sequencing project: providing services to taxonomists for standard genome sequencing and annotation.</title>
        <authorList>
            <consortium name="The Broad Institute Genomics Platform"/>
            <consortium name="The Broad Institute Genome Sequencing Center for Infectious Disease"/>
            <person name="Wu L."/>
            <person name="Ma J."/>
        </authorList>
    </citation>
    <scope>NUCLEOTIDE SEQUENCE [LARGE SCALE GENOMIC DNA]</scope>
    <source>
        <strain evidence="2">CGMCC 1.3685</strain>
    </source>
</reference>
<dbReference type="EMBL" id="BMKX01000001">
    <property type="protein sequence ID" value="GGJ50377.1"/>
    <property type="molecule type" value="Genomic_DNA"/>
</dbReference>
<sequence>MNLGGWVKTARPGKRAAVCAMAVIAGISLTGCGAVESFNKQTADAWSVTYEVTVTGETINAVDQIVYLESPGRGEASAETTVETAATVNDAKNADTATWRETTIVTAEDDAGVAATPRKGASATCRVLLDGEKEISTKTGAVGERVECRVKTPAFAE</sequence>
<proteinExistence type="predicted"/>
<dbReference type="GeneID" id="303303006"/>
<comment type="caution">
    <text evidence="1">The sequence shown here is derived from an EMBL/GenBank/DDBJ whole genome shotgun (WGS) entry which is preliminary data.</text>
</comment>
<dbReference type="RefSeq" id="WP_096254391.1">
    <property type="nucleotide sequence ID" value="NZ_BMKX01000001.1"/>
</dbReference>
<name>A0ABQ2DBV9_9MICC</name>
<evidence type="ECO:0008006" key="3">
    <source>
        <dbReference type="Google" id="ProtNLM"/>
    </source>
</evidence>
<evidence type="ECO:0000313" key="1">
    <source>
        <dbReference type="EMBL" id="GGJ50377.1"/>
    </source>
</evidence>
<gene>
    <name evidence="1" type="ORF">GCM10007173_06090</name>
</gene>
<protein>
    <recommendedName>
        <fullName evidence="3">Lipoprotein</fullName>
    </recommendedName>
</protein>
<accession>A0ABQ2DBV9</accession>
<organism evidence="1 2">
    <name type="scientific">Glutamicibacter ardleyensis</name>
    <dbReference type="NCBI Taxonomy" id="225894"/>
    <lineage>
        <taxon>Bacteria</taxon>
        <taxon>Bacillati</taxon>
        <taxon>Actinomycetota</taxon>
        <taxon>Actinomycetes</taxon>
        <taxon>Micrococcales</taxon>
        <taxon>Micrococcaceae</taxon>
        <taxon>Glutamicibacter</taxon>
    </lineage>
</organism>
<evidence type="ECO:0000313" key="2">
    <source>
        <dbReference type="Proteomes" id="UP000606115"/>
    </source>
</evidence>